<dbReference type="NCBIfam" id="TIGR03177">
    <property type="entry name" value="pilus_cpaB"/>
    <property type="match status" value="1"/>
</dbReference>
<feature type="region of interest" description="Disordered" evidence="1">
    <location>
        <begin position="1"/>
        <end position="33"/>
    </location>
</feature>
<dbReference type="InterPro" id="IPR031571">
    <property type="entry name" value="RcpC_dom"/>
</dbReference>
<evidence type="ECO:0000313" key="3">
    <source>
        <dbReference type="EMBL" id="MDR7294024.1"/>
    </source>
</evidence>
<dbReference type="RefSeq" id="WP_239446604.1">
    <property type="nucleotide sequence ID" value="NZ_JAKRCW010000009.1"/>
</dbReference>
<dbReference type="SMART" id="SM00858">
    <property type="entry name" value="SAF"/>
    <property type="match status" value="1"/>
</dbReference>
<dbReference type="Proteomes" id="UP001180715">
    <property type="component" value="Unassembled WGS sequence"/>
</dbReference>
<evidence type="ECO:0000313" key="4">
    <source>
        <dbReference type="Proteomes" id="UP001180715"/>
    </source>
</evidence>
<evidence type="ECO:0000259" key="2">
    <source>
        <dbReference type="SMART" id="SM00858"/>
    </source>
</evidence>
<organism evidence="3 4">
    <name type="scientific">Pseudoglutamicibacter albus</name>
    <dbReference type="NCBI Taxonomy" id="98671"/>
    <lineage>
        <taxon>Bacteria</taxon>
        <taxon>Bacillati</taxon>
        <taxon>Actinomycetota</taxon>
        <taxon>Actinomycetes</taxon>
        <taxon>Micrococcales</taxon>
        <taxon>Micrococcaceae</taxon>
        <taxon>Pseudoglutamicibacter</taxon>
    </lineage>
</organism>
<keyword evidence="4" id="KW-1185">Reference proteome</keyword>
<dbReference type="InterPro" id="IPR017592">
    <property type="entry name" value="Pilus_assmbl_Flp-typ_CpaB"/>
</dbReference>
<sequence>MKLISNHRSPQSGSRTHTPRTSAGRLAKPRRTPAEWWHSHRRLVAAASAFGFVGLGLSIVSDHAPQRVSVVAPAHDVAAGKALTSGDLTTVELLGSAPEGALTQASVIEGQSLTVDWPAGVPLHEAAIAGSEMLREVSPGHAAVGVSLSHTVSAGFLRRGDQVDVVLTRADEVGDVHTEVIAARAKVLWAGSPDTAADWLPLGKQDSEGAIVVLEVKEDQAPVVSAAHQRGSVTLVIRRPGGKGD</sequence>
<proteinExistence type="predicted"/>
<dbReference type="CDD" id="cd11614">
    <property type="entry name" value="SAF_CpaB_FlgA_like"/>
    <property type="match status" value="1"/>
</dbReference>
<reference evidence="3" key="1">
    <citation type="submission" date="2023-07" db="EMBL/GenBank/DDBJ databases">
        <title>Sequencing the genomes of 1000 actinobacteria strains.</title>
        <authorList>
            <person name="Klenk H.-P."/>
        </authorList>
    </citation>
    <scope>NUCLEOTIDE SEQUENCE</scope>
    <source>
        <strain evidence="3">DSM 13068</strain>
    </source>
</reference>
<feature type="compositionally biased region" description="Polar residues" evidence="1">
    <location>
        <begin position="1"/>
        <end position="21"/>
    </location>
</feature>
<dbReference type="Pfam" id="PF08666">
    <property type="entry name" value="SAF"/>
    <property type="match status" value="1"/>
</dbReference>
<dbReference type="InterPro" id="IPR013974">
    <property type="entry name" value="SAF"/>
</dbReference>
<comment type="caution">
    <text evidence="3">The sequence shown here is derived from an EMBL/GenBank/DDBJ whole genome shotgun (WGS) entry which is preliminary data.</text>
</comment>
<accession>A0ABU1Z086</accession>
<protein>
    <submittedName>
        <fullName evidence="3">Flp pilus assembly protein CpaB</fullName>
    </submittedName>
</protein>
<gene>
    <name evidence="3" type="ORF">J2S67_001292</name>
</gene>
<feature type="domain" description="SAF" evidence="2">
    <location>
        <begin position="68"/>
        <end position="129"/>
    </location>
</feature>
<dbReference type="EMBL" id="JAVDXX010000001">
    <property type="protein sequence ID" value="MDR7294024.1"/>
    <property type="molecule type" value="Genomic_DNA"/>
</dbReference>
<dbReference type="Pfam" id="PF16976">
    <property type="entry name" value="RcpC"/>
    <property type="match status" value="1"/>
</dbReference>
<evidence type="ECO:0000256" key="1">
    <source>
        <dbReference type="SAM" id="MobiDB-lite"/>
    </source>
</evidence>
<name>A0ABU1Z086_9MICC</name>